<name>M0E1F1_9EURY</name>
<reference evidence="1 2" key="1">
    <citation type="journal article" date="2014" name="PLoS Genet.">
        <title>Phylogenetically driven sequencing of extremely halophilic archaea reveals strategies for static and dynamic osmo-response.</title>
        <authorList>
            <person name="Becker E.A."/>
            <person name="Seitzer P.M."/>
            <person name="Tritt A."/>
            <person name="Larsen D."/>
            <person name="Krusor M."/>
            <person name="Yao A.I."/>
            <person name="Wu D."/>
            <person name="Madern D."/>
            <person name="Eisen J.A."/>
            <person name="Darling A.E."/>
            <person name="Facciotti M.T."/>
        </authorList>
    </citation>
    <scope>NUCLEOTIDE SEQUENCE [LARGE SCALE GENOMIC DNA]</scope>
    <source>
        <strain evidence="1 2">DSM 14210</strain>
    </source>
</reference>
<proteinExistence type="predicted"/>
<evidence type="ECO:0000313" key="2">
    <source>
        <dbReference type="Proteomes" id="UP000011523"/>
    </source>
</evidence>
<dbReference type="OrthoDB" id="329647at2157"/>
<dbReference type="RefSeq" id="WP_006627864.1">
    <property type="nucleotide sequence ID" value="NZ_AOJD01000006.1"/>
</dbReference>
<protein>
    <submittedName>
        <fullName evidence="1">Uncharacterized protein</fullName>
    </submittedName>
</protein>
<comment type="caution">
    <text evidence="1">The sequence shown here is derived from an EMBL/GenBank/DDBJ whole genome shotgun (WGS) entry which is preliminary data.</text>
</comment>
<keyword evidence="2" id="KW-1185">Reference proteome</keyword>
<dbReference type="EMBL" id="AOJD01000006">
    <property type="protein sequence ID" value="ELZ41620.1"/>
    <property type="molecule type" value="Genomic_DNA"/>
</dbReference>
<accession>M0E1F1</accession>
<gene>
    <name evidence="1" type="ORF">C472_00768</name>
</gene>
<organism evidence="1 2">
    <name type="scientific">Halorubrum tebenquichense DSM 14210</name>
    <dbReference type="NCBI Taxonomy" id="1227485"/>
    <lineage>
        <taxon>Archaea</taxon>
        <taxon>Methanobacteriati</taxon>
        <taxon>Methanobacteriota</taxon>
        <taxon>Stenosarchaea group</taxon>
        <taxon>Halobacteria</taxon>
        <taxon>Halobacteriales</taxon>
        <taxon>Haloferacaceae</taxon>
        <taxon>Halorubrum</taxon>
    </lineage>
</organism>
<sequence>MLVAFIAGAMCPAYFAQERLRGFGRLVLAKLAYRPPPGMDEETAMEEASDE</sequence>
<dbReference type="AlphaFoldDB" id="M0E1F1"/>
<evidence type="ECO:0000313" key="1">
    <source>
        <dbReference type="EMBL" id="ELZ41620.1"/>
    </source>
</evidence>
<dbReference type="Proteomes" id="UP000011523">
    <property type="component" value="Unassembled WGS sequence"/>
</dbReference>
<dbReference type="PATRIC" id="fig|1227485.3.peg.145"/>